<evidence type="ECO:0000256" key="1">
    <source>
        <dbReference type="SAM" id="Phobius"/>
    </source>
</evidence>
<gene>
    <name evidence="3" type="ORF">EV215_0295</name>
</gene>
<feature type="transmembrane region" description="Helical" evidence="1">
    <location>
        <begin position="127"/>
        <end position="146"/>
    </location>
</feature>
<comment type="caution">
    <text evidence="3">The sequence shown here is derived from an EMBL/GenBank/DDBJ whole genome shotgun (WGS) entry which is preliminary data.</text>
</comment>
<accession>A0AA46I6F5</accession>
<dbReference type="NCBIfam" id="TIGR02123">
    <property type="entry name" value="TRAP_fused"/>
    <property type="match status" value="1"/>
</dbReference>
<dbReference type="PANTHER" id="PTHR43849:SF2">
    <property type="entry name" value="BLL3936 PROTEIN"/>
    <property type="match status" value="1"/>
</dbReference>
<feature type="transmembrane region" description="Helical" evidence="1">
    <location>
        <begin position="93"/>
        <end position="111"/>
    </location>
</feature>
<feature type="transmembrane region" description="Helical" evidence="1">
    <location>
        <begin position="298"/>
        <end position="315"/>
    </location>
</feature>
<feature type="transmembrane region" description="Helical" evidence="1">
    <location>
        <begin position="474"/>
        <end position="500"/>
    </location>
</feature>
<sequence>MSKLDENIAEELLEEEIGKIRHKRKFDSFLISTISILWALFQLALPKFLILDSVSTRAIHLTFATVLIFLSVPMIKRPLKKFKFLHEIDKIPLIDIIFAILSILAILYIIIDKEGIAKRAGMPNTNDYIMGITTIILILIAATRAIGPALPIIAMLISLYGFLGPNMPGIFAFRGVSLTKYLTQISLSTEGIFGIPLDVSANTVFLFVLLGALLDKIGAGQFFNDLSFALLGKYRGGPAKASVVSSGLSGLISGSSIANVVTTGTFTIPLMKKSGYPGKIAAATEVAASTNGQLMPPIMGAAAFIISEYLGVSYIEVVKAAIVPAFVSYIALFYITHLEALKLGIKGLPKADLPNFFKVLKNGWHYLIPLSVLIYELMIMRHSPKLSAFNAIIVLFAVTFVQELISAKKNNKTIVEGLKNGIFIITDGLIAGSRNMMGVALATAAAGIVVGVVSLGIGSMIVQIVEVLSNGNLFLLLFITAIASLILGMGLPTTATYIVMASITVPVILKLSAVYSFNPVAPVAAHLFCFYFGILADDTPPVGLAAYTAAAIAKSDPIETGIQGFIYDLRTAVIPFMFVFNPDLVLVGINNWPEGIFIFIMTSLGALAFTNFTQGWFIIKNKWYETILFAVATLILFYPKLINLLLHIDNIHRYVFYIFGLLVYGLIYFLQKIRIKKEVKIA</sequence>
<reference evidence="3 4" key="1">
    <citation type="submission" date="2019-03" db="EMBL/GenBank/DDBJ databases">
        <title>Genomic Encyclopedia of Type Strains, Phase IV (KMG-IV): sequencing the most valuable type-strain genomes for metagenomic binning, comparative biology and taxonomic classification.</title>
        <authorList>
            <person name="Goeker M."/>
        </authorList>
    </citation>
    <scope>NUCLEOTIDE SEQUENCE [LARGE SCALE GENOMIC DNA]</scope>
    <source>
        <strain evidence="3 4">DSM 100055</strain>
    </source>
</reference>
<protein>
    <submittedName>
        <fullName evidence="3">TRAP transporter 4TM/12TM fusion protein</fullName>
    </submittedName>
</protein>
<feature type="transmembrane region" description="Helical" evidence="1">
    <location>
        <begin position="386"/>
        <end position="405"/>
    </location>
</feature>
<evidence type="ECO:0000313" key="3">
    <source>
        <dbReference type="EMBL" id="TDT72489.1"/>
    </source>
</evidence>
<feature type="transmembrane region" description="Helical" evidence="1">
    <location>
        <begin position="626"/>
        <end position="648"/>
    </location>
</feature>
<evidence type="ECO:0000259" key="2">
    <source>
        <dbReference type="Pfam" id="PF06808"/>
    </source>
</evidence>
<feature type="transmembrane region" description="Helical" evidence="1">
    <location>
        <begin position="29"/>
        <end position="48"/>
    </location>
</feature>
<evidence type="ECO:0000313" key="4">
    <source>
        <dbReference type="Proteomes" id="UP000294678"/>
    </source>
</evidence>
<dbReference type="PANTHER" id="PTHR43849">
    <property type="entry name" value="BLL3936 PROTEIN"/>
    <property type="match status" value="1"/>
</dbReference>
<dbReference type="EMBL" id="SOBG01000001">
    <property type="protein sequence ID" value="TDT72489.1"/>
    <property type="molecule type" value="Genomic_DNA"/>
</dbReference>
<feature type="transmembrane region" description="Helical" evidence="1">
    <location>
        <begin position="512"/>
        <end position="534"/>
    </location>
</feature>
<proteinExistence type="predicted"/>
<dbReference type="InterPro" id="IPR010656">
    <property type="entry name" value="DctM"/>
</dbReference>
<feature type="transmembrane region" description="Helical" evidence="1">
    <location>
        <begin position="439"/>
        <end position="462"/>
    </location>
</feature>
<keyword evidence="1" id="KW-1133">Transmembrane helix</keyword>
<feature type="transmembrane region" description="Helical" evidence="1">
    <location>
        <begin position="596"/>
        <end position="619"/>
    </location>
</feature>
<feature type="transmembrane region" description="Helical" evidence="1">
    <location>
        <begin position="54"/>
        <end position="72"/>
    </location>
</feature>
<dbReference type="InterPro" id="IPR011853">
    <property type="entry name" value="TRAP_DctM-Dct_fused"/>
</dbReference>
<feature type="transmembrane region" description="Helical" evidence="1">
    <location>
        <begin position="321"/>
        <end position="341"/>
    </location>
</feature>
<keyword evidence="4" id="KW-1185">Reference proteome</keyword>
<dbReference type="Pfam" id="PF11874">
    <property type="entry name" value="DUF3394"/>
    <property type="match status" value="1"/>
</dbReference>
<dbReference type="RefSeq" id="WP_134112171.1">
    <property type="nucleotide sequence ID" value="NZ_SOBG01000001.1"/>
</dbReference>
<feature type="transmembrane region" description="Helical" evidence="1">
    <location>
        <begin position="153"/>
        <end position="173"/>
    </location>
</feature>
<dbReference type="AlphaFoldDB" id="A0AA46I6F5"/>
<name>A0AA46I6F5_9FUSO</name>
<feature type="transmembrane region" description="Helical" evidence="1">
    <location>
        <begin position="654"/>
        <end position="670"/>
    </location>
</feature>
<feature type="transmembrane region" description="Helical" evidence="1">
    <location>
        <begin position="193"/>
        <end position="214"/>
    </location>
</feature>
<dbReference type="InterPro" id="IPR021814">
    <property type="entry name" value="DUF3394"/>
</dbReference>
<keyword evidence="1" id="KW-0812">Transmembrane</keyword>
<organism evidence="3 4">
    <name type="scientific">Hypnocyclicus thermotrophus</name>
    <dbReference type="NCBI Taxonomy" id="1627895"/>
    <lineage>
        <taxon>Bacteria</taxon>
        <taxon>Fusobacteriati</taxon>
        <taxon>Fusobacteriota</taxon>
        <taxon>Fusobacteriia</taxon>
        <taxon>Fusobacteriales</taxon>
        <taxon>Fusobacteriaceae</taxon>
        <taxon>Hypnocyclicus</taxon>
    </lineage>
</organism>
<keyword evidence="1" id="KW-0472">Membrane</keyword>
<dbReference type="Pfam" id="PF06808">
    <property type="entry name" value="DctM"/>
    <property type="match status" value="1"/>
</dbReference>
<feature type="domain" description="TRAP C4-dicarboxylate transport system permease DctM subunit" evidence="2">
    <location>
        <begin position="135"/>
        <end position="590"/>
    </location>
</feature>
<dbReference type="Proteomes" id="UP000294678">
    <property type="component" value="Unassembled WGS sequence"/>
</dbReference>